<keyword evidence="2" id="KW-0812">Transmembrane</keyword>
<evidence type="ECO:0000256" key="2">
    <source>
        <dbReference type="SAM" id="Phobius"/>
    </source>
</evidence>
<dbReference type="InterPro" id="IPR013783">
    <property type="entry name" value="Ig-like_fold"/>
</dbReference>
<feature type="compositionally biased region" description="Low complexity" evidence="1">
    <location>
        <begin position="542"/>
        <end position="552"/>
    </location>
</feature>
<reference evidence="4" key="1">
    <citation type="submission" date="2013-11" db="EMBL/GenBank/DDBJ databases">
        <authorList>
            <person name="Aslett M."/>
        </authorList>
    </citation>
    <scope>NUCLEOTIDE SEQUENCE [LARGE SCALE GENOMIC DNA]</scope>
    <source>
        <strain evidence="4">Edinburgh</strain>
    </source>
</reference>
<dbReference type="Proteomes" id="UP000046395">
    <property type="component" value="Unassembled WGS sequence"/>
</dbReference>
<dbReference type="Gene3D" id="2.60.40.10">
    <property type="entry name" value="Immunoglobulins"/>
    <property type="match status" value="9"/>
</dbReference>
<dbReference type="PANTHER" id="PTHR24099:SF11">
    <property type="entry name" value="FIBRONECTIN TYPE III DOMAIN-CONTAINING 3BA-RELATED"/>
    <property type="match status" value="1"/>
</dbReference>
<feature type="region of interest" description="Disordered" evidence="1">
    <location>
        <begin position="523"/>
        <end position="573"/>
    </location>
</feature>
<dbReference type="InterPro" id="IPR050617">
    <property type="entry name" value="E3_ligase_FN3/SPRY"/>
</dbReference>
<feature type="transmembrane region" description="Helical" evidence="2">
    <location>
        <begin position="1728"/>
        <end position="1747"/>
    </location>
</feature>
<evidence type="ECO:0000313" key="5">
    <source>
        <dbReference type="WBParaSite" id="TMUE_3000011887.1"/>
    </source>
</evidence>
<dbReference type="WBParaSite" id="TMUE_3000011887.2">
    <property type="protein sequence ID" value="TMUE_3000011887.2"/>
    <property type="gene ID" value="WBGene00291000"/>
</dbReference>
<reference evidence="5" key="3">
    <citation type="submission" date="2019-12" db="UniProtKB">
        <authorList>
            <consortium name="WormBaseParasite"/>
        </authorList>
    </citation>
    <scope>IDENTIFICATION</scope>
</reference>
<dbReference type="WBParaSite" id="TMUE_3000011887.1">
    <property type="protein sequence ID" value="TMUE_3000011887.1"/>
    <property type="gene ID" value="WBGene00291000"/>
</dbReference>
<feature type="compositionally biased region" description="Low complexity" evidence="1">
    <location>
        <begin position="1290"/>
        <end position="1311"/>
    </location>
</feature>
<feature type="compositionally biased region" description="Low complexity" evidence="1">
    <location>
        <begin position="323"/>
        <end position="332"/>
    </location>
</feature>
<proteinExistence type="predicted"/>
<feature type="domain" description="Fibronectin type-III" evidence="3">
    <location>
        <begin position="1281"/>
        <end position="1386"/>
    </location>
</feature>
<dbReference type="SUPFAM" id="SSF49265">
    <property type="entry name" value="Fibronectin type III"/>
    <property type="match status" value="5"/>
</dbReference>
<feature type="domain" description="Fibronectin type-III" evidence="3">
    <location>
        <begin position="1390"/>
        <end position="1484"/>
    </location>
</feature>
<feature type="region of interest" description="Disordered" evidence="1">
    <location>
        <begin position="1281"/>
        <end position="1311"/>
    </location>
</feature>
<evidence type="ECO:0000313" key="4">
    <source>
        <dbReference type="Proteomes" id="UP000046395"/>
    </source>
</evidence>
<feature type="domain" description="Fibronectin type-III" evidence="3">
    <location>
        <begin position="824"/>
        <end position="920"/>
    </location>
</feature>
<feature type="compositionally biased region" description="Polar residues" evidence="1">
    <location>
        <begin position="414"/>
        <end position="425"/>
    </location>
</feature>
<dbReference type="PANTHER" id="PTHR24099">
    <property type="entry name" value="E3 UBIQUITIN-PROTEIN LIGASE TRIM36-RELATED"/>
    <property type="match status" value="1"/>
</dbReference>
<dbReference type="SMART" id="SM00060">
    <property type="entry name" value="FN3"/>
    <property type="match status" value="9"/>
</dbReference>
<feature type="compositionally biased region" description="Low complexity" evidence="1">
    <location>
        <begin position="190"/>
        <end position="204"/>
    </location>
</feature>
<dbReference type="PROSITE" id="PS50853">
    <property type="entry name" value="FN3"/>
    <property type="match status" value="8"/>
</dbReference>
<reference evidence="4" key="2">
    <citation type="submission" date="2014-03" db="EMBL/GenBank/DDBJ databases">
        <title>The whipworm genome and dual-species transcriptomics of an intimate host-pathogen interaction.</title>
        <authorList>
            <person name="Foth B.J."/>
            <person name="Tsai I.J."/>
            <person name="Reid A.J."/>
            <person name="Bancroft A.J."/>
            <person name="Nichol S."/>
            <person name="Tracey A."/>
            <person name="Holroyd N."/>
            <person name="Cotton J.A."/>
            <person name="Stanley E.J."/>
            <person name="Zarowiecki M."/>
            <person name="Liu J.Z."/>
            <person name="Huckvale T."/>
            <person name="Cooper P.J."/>
            <person name="Grencis R.K."/>
            <person name="Berriman M."/>
        </authorList>
    </citation>
    <scope>NUCLEOTIDE SEQUENCE [LARGE SCALE GENOMIC DNA]</scope>
    <source>
        <strain evidence="4">Edinburgh</strain>
    </source>
</reference>
<accession>A0A5S6QY99</accession>
<dbReference type="WBParaSite" id="TMUE_3000011887.3">
    <property type="protein sequence ID" value="TMUE_3000011887.3"/>
    <property type="gene ID" value="WBGene00291000"/>
</dbReference>
<keyword evidence="2" id="KW-1133">Transmembrane helix</keyword>
<feature type="domain" description="Fibronectin type-III" evidence="3">
    <location>
        <begin position="1486"/>
        <end position="1582"/>
    </location>
</feature>
<feature type="domain" description="Fibronectin type-III" evidence="3">
    <location>
        <begin position="1015"/>
        <end position="1118"/>
    </location>
</feature>
<feature type="region of interest" description="Disordered" evidence="1">
    <location>
        <begin position="184"/>
        <end position="204"/>
    </location>
</feature>
<feature type="region of interest" description="Disordered" evidence="1">
    <location>
        <begin position="398"/>
        <end position="425"/>
    </location>
</feature>
<dbReference type="InterPro" id="IPR003961">
    <property type="entry name" value="FN3_dom"/>
</dbReference>
<feature type="region of interest" description="Disordered" evidence="1">
    <location>
        <begin position="807"/>
        <end position="828"/>
    </location>
</feature>
<dbReference type="InterPro" id="IPR036116">
    <property type="entry name" value="FN3_sf"/>
</dbReference>
<organism evidence="4 5">
    <name type="scientific">Trichuris muris</name>
    <name type="common">Mouse whipworm</name>
    <dbReference type="NCBI Taxonomy" id="70415"/>
    <lineage>
        <taxon>Eukaryota</taxon>
        <taxon>Metazoa</taxon>
        <taxon>Ecdysozoa</taxon>
        <taxon>Nematoda</taxon>
        <taxon>Enoplea</taxon>
        <taxon>Dorylaimia</taxon>
        <taxon>Trichinellida</taxon>
        <taxon>Trichuridae</taxon>
        <taxon>Trichuris</taxon>
    </lineage>
</organism>
<dbReference type="STRING" id="70415.A0A5S6QY99"/>
<protein>
    <submittedName>
        <fullName evidence="5">Fibronectin type-III domain-containing protein</fullName>
    </submittedName>
</protein>
<keyword evidence="2" id="KW-0472">Membrane</keyword>
<sequence>MTSVVNRSEYENNLYAGVNGTVSGGQLAPGESEVSVSGDECASIADAAAAAAVATVATDSSGAPWVPLTNVEYSSSLGGGKTNWAASAAMYAPATPGPPTPAGAEQGVPCYLPVIPPWAQVICYAAQPPCFYFPNLLANPVQPIGAPAANSGATGSGPQLASPLLEQNAYCERLAMRDPYLTAQPQAPMSSSSPSTCNLSSSSSLSTTTTASSVNMATAAADVAEGQPTQRHVYNFDGEENQLYNQRQPVVTESKSLTTTTAGIDNDTTTANVVGEKTLDEGGIFVVGENSKTALPSAATANGSRSTDIIDAATDRLFPVTNCSNSTTSSSCKSEMNEQEEGAIEQHRDSGQSTSNNNGGEPATGAGGPLSSSSSCCSPAPLLAAVVSDVEVTACTASSSSSAGESMVAPPQPAGSSNGSSVSATTVSSPNVFGAGATGGGPAVLTNGFEPNLPCMTPIYVHVNLGQTLSLRVGDNIQHIPGPATVRMVSEQNPPMPLSMNVPPGHIVQQIVDENGALRHVILSPQAPPGHPPPAPQPPPMAQTTAYPSSGRGPPPPPAAVISNGPGGPTLQYIPVQGSPCGQSIHHHPPPPLGALRFDANGQPNPAAAAYYPAAGDVYPVCQNAPYRFCPSDRSLGKYRMGRYDRRRPPHQQDAYYGCGPRMIDDALMAVNEGAEATSTVASTVPPADVSGCCLEGGGEEMAKLVEMLSRIQPPEVCEVGIREALAKWQPLDCSEAAANGGPFPQIDASEFTYELMLWERRMDAKVAGKYKSSGSGPCEQWMFGLKPATDYFVRLKALLEERGLQGNPTEPVSFRTKATVPDKPYPPRVVQRTKTSLLFRWSAPNDNGSKITAYHLEMEQQQQQEAEEGAFREVYAGSLRQAKVQKLLMSTDYRFRLAASNHCGKSEYSEHCVASTSGAAPGQPEPPWLIEAKADQLTLGWQRSDADEYQLLMEDPESGYGFLPASTTQDCSCTVHNLQRCKQYRFRLVASNEDGQAPPSDVVTFCTLPIAPDRPGAPTVQGRLHATQAKVVWSAPDDLGGCDYVDEYTVELRESKSSTCADRSSDDGWTLVYTGAQRELQLTNLSPGTTYQCRVRCKAAGGKSPYSETLLFTTMAVHPGAAKAPTIAGKAKPTSVHVKWSQPEVTGGADIRDYEVELCWLNDKELEGEQEQQCSVKMPEETLQPRIVYQGPKMECNIQSLLPGRGYALRVRANNVAGPGLWSEALTFRTAPSIPDCPLDLRCTASTANSLHVAWSRPLIINGAPIVEYRLSRATMAGTRQQRYRKVSHSSSSSVSSMLSAPTAPQSPASSVIVDAETIESSSSSSSSLSSVGWGPFELVFSGNALSHEVRSLLPDSEYAFHVQAVNSVGISPPSAQLVCRTQPGPPDCPVNVTAEPLSLYEILLTWEAPVDHGRPVVAYNLELLPCADDRPSPVVVPADTLSYTFDGLTPETSYRLRVQACNECGVGPYSSAIRAVTLSPPPVAPVLELASAGHNFLKLKWSDHRGRGVAEDGGRTYFVEMENRLGGHSPVYEGPARSCKVPRLTENTAYTFRVRASSKNGGMGAWSDPVQFCTGRTPPPPLKAAIRVVDVAETTAAIEWSAVKMSLADGDKLAYAVELRHALAHSGRFLEDVKLLQRVPCATYTFSQLQPGVTYSVRVNAVRLCPDRRRSDGFLDVPGPSSTAVFTTHASPVRNRTSEIASTAALPPEGIQMTKGSCRGLTDNQFAWVILAGFTLVAAVIAFIIEKVIAGN</sequence>
<evidence type="ECO:0000259" key="3">
    <source>
        <dbReference type="PROSITE" id="PS50853"/>
    </source>
</evidence>
<feature type="domain" description="Fibronectin type-III" evidence="3">
    <location>
        <begin position="1584"/>
        <end position="1695"/>
    </location>
</feature>
<feature type="domain" description="Fibronectin type-III" evidence="3">
    <location>
        <begin position="1122"/>
        <end position="1234"/>
    </location>
</feature>
<evidence type="ECO:0000256" key="1">
    <source>
        <dbReference type="SAM" id="MobiDB-lite"/>
    </source>
</evidence>
<dbReference type="Pfam" id="PF00041">
    <property type="entry name" value="fn3"/>
    <property type="match status" value="6"/>
</dbReference>
<keyword evidence="4" id="KW-1185">Reference proteome</keyword>
<name>A0A5S6QY99_TRIMR</name>
<dbReference type="CDD" id="cd00063">
    <property type="entry name" value="FN3"/>
    <property type="match status" value="8"/>
</dbReference>
<feature type="domain" description="Fibronectin type-III" evidence="3">
    <location>
        <begin position="924"/>
        <end position="1011"/>
    </location>
</feature>
<feature type="compositionally biased region" description="Pro residues" evidence="1">
    <location>
        <begin position="526"/>
        <end position="541"/>
    </location>
</feature>
<feature type="region of interest" description="Disordered" evidence="1">
    <location>
        <begin position="323"/>
        <end position="371"/>
    </location>
</feature>